<feature type="coiled-coil region" evidence="7">
    <location>
        <begin position="296"/>
        <end position="360"/>
    </location>
</feature>
<dbReference type="GO" id="GO:0005929">
    <property type="term" value="C:cilium"/>
    <property type="evidence" value="ECO:0007669"/>
    <property type="project" value="UniProtKB-SubCell"/>
</dbReference>
<feature type="coiled-coil region" evidence="7">
    <location>
        <begin position="184"/>
        <end position="262"/>
    </location>
</feature>
<evidence type="ECO:0000256" key="4">
    <source>
        <dbReference type="ARBA" id="ARBA00023273"/>
    </source>
</evidence>
<comment type="similarity">
    <text evidence="5">Belongs to the CFAP53 family.</text>
</comment>
<dbReference type="InterPro" id="IPR043597">
    <property type="entry name" value="TPH_dom"/>
</dbReference>
<protein>
    <recommendedName>
        <fullName evidence="6">Cilia- and flagella-associated protein 53</fullName>
    </recommendedName>
</protein>
<evidence type="ECO:0000256" key="3">
    <source>
        <dbReference type="ARBA" id="ARBA00023069"/>
    </source>
</evidence>
<dbReference type="Pfam" id="PF13868">
    <property type="entry name" value="TPH"/>
    <property type="match status" value="1"/>
</dbReference>
<comment type="subcellular location">
    <subcellularLocation>
        <location evidence="1">Cell projection</location>
        <location evidence="1">Cilium</location>
    </subcellularLocation>
</comment>
<accession>A0A7S4T1E9</accession>
<evidence type="ECO:0000256" key="1">
    <source>
        <dbReference type="ARBA" id="ARBA00004138"/>
    </source>
</evidence>
<feature type="coiled-coil region" evidence="7">
    <location>
        <begin position="80"/>
        <end position="130"/>
    </location>
</feature>
<reference evidence="10" key="1">
    <citation type="submission" date="2021-01" db="EMBL/GenBank/DDBJ databases">
        <authorList>
            <person name="Corre E."/>
            <person name="Pelletier E."/>
            <person name="Niang G."/>
            <person name="Scheremetjew M."/>
            <person name="Finn R."/>
            <person name="Kale V."/>
            <person name="Holt S."/>
            <person name="Cochrane G."/>
            <person name="Meng A."/>
            <person name="Brown T."/>
            <person name="Cohen L."/>
        </authorList>
    </citation>
    <scope>NUCLEOTIDE SEQUENCE</scope>
    <source>
        <strain evidence="10">CCMP3105</strain>
    </source>
</reference>
<evidence type="ECO:0000256" key="8">
    <source>
        <dbReference type="SAM" id="MobiDB-lite"/>
    </source>
</evidence>
<evidence type="ECO:0000259" key="9">
    <source>
        <dbReference type="Pfam" id="PF13868"/>
    </source>
</evidence>
<organism evidence="10">
    <name type="scientific">Alexandrium monilatum</name>
    <dbReference type="NCBI Taxonomy" id="311494"/>
    <lineage>
        <taxon>Eukaryota</taxon>
        <taxon>Sar</taxon>
        <taxon>Alveolata</taxon>
        <taxon>Dinophyceae</taxon>
        <taxon>Gonyaulacales</taxon>
        <taxon>Pyrocystaceae</taxon>
        <taxon>Alexandrium</taxon>
    </lineage>
</organism>
<proteinExistence type="inferred from homology"/>
<keyword evidence="2 7" id="KW-0175">Coiled coil</keyword>
<dbReference type="PANTHER" id="PTHR31183:SF1">
    <property type="entry name" value="CILIA- AND FLAGELLA-ASSOCIATED PROTEIN 53"/>
    <property type="match status" value="1"/>
</dbReference>
<evidence type="ECO:0000256" key="5">
    <source>
        <dbReference type="ARBA" id="ARBA00033747"/>
    </source>
</evidence>
<evidence type="ECO:0000256" key="2">
    <source>
        <dbReference type="ARBA" id="ARBA00023054"/>
    </source>
</evidence>
<sequence>MAAAIPIRVRADRAIMKRQKQEFIHETLVAQELDAFAVKQKGLWENQTAAVIRGNRVKGKAAAMEAQHKASLQQRRQKLAHKLSAEMKAYEREMVEREETPQQRMDKMAVRAYELKKRREEERKAVVQEKLYQQWRAGVDDLRTMDSKLVELKTIADRDFQLDEKAAMKAEEKAHDEFYDQVWHEGYLAKIEREEREKEMKRERNDQQTRIIDMQLNYKQQKAIEEKEQVAAEAEEMKKLWAAQEQEEKDALVRERIIAKEERKKADEYMAIQQRQRAEEDRLERDFDENFVQGVLERERRLAEQEEFEKKKAKQKAIEYTEALKIEMAKKAESEEELVRLQHEESERQWEKRYKQWEKEELARRALMEEVYTDRAEQVRLKQGMRENLKQDVLAERDMVDMEVQRLESIEKERMEGEALVGQRHQEELFRQMDFHQVQRHRQLQQHAIEQRQAAIAEEKIRRAVNAERATANEVMKEILHKRATQRPHATVTAPWER</sequence>
<feature type="region of interest" description="Disordered" evidence="8">
    <location>
        <begin position="478"/>
        <end position="498"/>
    </location>
</feature>
<evidence type="ECO:0000256" key="6">
    <source>
        <dbReference type="ARBA" id="ARBA00033773"/>
    </source>
</evidence>
<evidence type="ECO:0000256" key="7">
    <source>
        <dbReference type="SAM" id="Coils"/>
    </source>
</evidence>
<dbReference type="EMBL" id="HBNR01085197">
    <property type="protein sequence ID" value="CAE4662870.1"/>
    <property type="molecule type" value="Transcribed_RNA"/>
</dbReference>
<keyword evidence="4" id="KW-0966">Cell projection</keyword>
<feature type="domain" description="Trichohyalin-plectin-homology" evidence="9">
    <location>
        <begin position="139"/>
        <end position="478"/>
    </location>
</feature>
<gene>
    <name evidence="10" type="ORF">AMON00008_LOCUS60982</name>
</gene>
<name>A0A7S4T1E9_9DINO</name>
<dbReference type="PANTHER" id="PTHR31183">
    <property type="entry name" value="TRICHOPLEIN KERATIN FILAMENT-BINDING PROTEIN FAMILY MEMBER"/>
    <property type="match status" value="1"/>
</dbReference>
<keyword evidence="3" id="KW-0969">Cilium</keyword>
<evidence type="ECO:0000313" key="10">
    <source>
        <dbReference type="EMBL" id="CAE4662870.1"/>
    </source>
</evidence>
<dbReference type="InterPro" id="IPR043596">
    <property type="entry name" value="CFAP53/TCHP"/>
</dbReference>
<dbReference type="AlphaFoldDB" id="A0A7S4T1E9"/>